<gene>
    <name evidence="2" type="ORF">DFP86_11067</name>
</gene>
<evidence type="ECO:0000313" key="2">
    <source>
        <dbReference type="EMBL" id="TDR76641.1"/>
    </source>
</evidence>
<sequence>MSSPAAPPSQDWLRITQANQTELAERIKEVHALQREIESLTQRAQTDPKARTALQQLEKLATSDWEPMRQRMEKTMSRLRQQARPPTEEQPPTSCATPVASQAAIRRTYL</sequence>
<comment type="caution">
    <text evidence="2">The sequence shown here is derived from an EMBL/GenBank/DDBJ whole genome shotgun (WGS) entry which is preliminary data.</text>
</comment>
<accession>A0A4R7B1P7</accession>
<reference evidence="2 3" key="1">
    <citation type="submission" date="2019-03" db="EMBL/GenBank/DDBJ databases">
        <title>Genomic Encyclopedia of Type Strains, Phase III (KMG-III): the genomes of soil and plant-associated and newly described type strains.</title>
        <authorList>
            <person name="Whitman W."/>
        </authorList>
    </citation>
    <scope>NUCLEOTIDE SEQUENCE [LARGE SCALE GENOMIC DNA]</scope>
    <source>
        <strain evidence="2 3">CECT 8976</strain>
    </source>
</reference>
<feature type="compositionally biased region" description="Polar residues" evidence="1">
    <location>
        <begin position="90"/>
        <end position="100"/>
    </location>
</feature>
<evidence type="ECO:0000313" key="3">
    <source>
        <dbReference type="Proteomes" id="UP000295611"/>
    </source>
</evidence>
<keyword evidence="3" id="KW-1185">Reference proteome</keyword>
<protein>
    <submittedName>
        <fullName evidence="2">Uncharacterized protein</fullName>
    </submittedName>
</protein>
<dbReference type="EMBL" id="SNZP01000010">
    <property type="protein sequence ID" value="TDR76641.1"/>
    <property type="molecule type" value="Genomic_DNA"/>
</dbReference>
<feature type="compositionally biased region" description="Basic and acidic residues" evidence="1">
    <location>
        <begin position="66"/>
        <end position="76"/>
    </location>
</feature>
<dbReference type="AlphaFoldDB" id="A0A4R7B1P7"/>
<organism evidence="2 3">
    <name type="scientific">Paludibacterium purpuratum</name>
    <dbReference type="NCBI Taxonomy" id="1144873"/>
    <lineage>
        <taxon>Bacteria</taxon>
        <taxon>Pseudomonadati</taxon>
        <taxon>Pseudomonadota</taxon>
        <taxon>Betaproteobacteria</taxon>
        <taxon>Neisseriales</taxon>
        <taxon>Chromobacteriaceae</taxon>
        <taxon>Paludibacterium</taxon>
    </lineage>
</organism>
<dbReference type="Proteomes" id="UP000295611">
    <property type="component" value="Unassembled WGS sequence"/>
</dbReference>
<evidence type="ECO:0000256" key="1">
    <source>
        <dbReference type="SAM" id="MobiDB-lite"/>
    </source>
</evidence>
<feature type="region of interest" description="Disordered" evidence="1">
    <location>
        <begin position="63"/>
        <end position="110"/>
    </location>
</feature>
<dbReference type="RefSeq" id="WP_133681856.1">
    <property type="nucleotide sequence ID" value="NZ_SNZP01000010.1"/>
</dbReference>
<proteinExistence type="predicted"/>
<name>A0A4R7B1P7_9NEIS</name>